<proteinExistence type="predicted"/>
<feature type="domain" description="Helicase C-terminal" evidence="5">
    <location>
        <begin position="1006"/>
        <end position="1162"/>
    </location>
</feature>
<dbReference type="SMART" id="SM00487">
    <property type="entry name" value="DEXDc"/>
    <property type="match status" value="1"/>
</dbReference>
<keyword evidence="6" id="KW-0067">ATP-binding</keyword>
<dbReference type="GO" id="GO:0016787">
    <property type="term" value="F:hydrolase activity"/>
    <property type="evidence" value="ECO:0007669"/>
    <property type="project" value="UniProtKB-KW"/>
</dbReference>
<keyword evidence="6" id="KW-0547">Nucleotide-binding</keyword>
<dbReference type="AlphaFoldDB" id="A0AA49JEV7"/>
<dbReference type="GO" id="GO:0015616">
    <property type="term" value="F:DNA translocase activity"/>
    <property type="evidence" value="ECO:0007669"/>
    <property type="project" value="TreeGrafter"/>
</dbReference>
<keyword evidence="2" id="KW-0863">Zinc-finger</keyword>
<dbReference type="SMART" id="SM00490">
    <property type="entry name" value="HELICc"/>
    <property type="match status" value="1"/>
</dbReference>
<dbReference type="PROSITE" id="PS50966">
    <property type="entry name" value="ZF_SWIM"/>
    <property type="match status" value="1"/>
</dbReference>
<organism evidence="6">
    <name type="scientific">Roseihalotalea indica</name>
    <dbReference type="NCBI Taxonomy" id="2867963"/>
    <lineage>
        <taxon>Bacteria</taxon>
        <taxon>Pseudomonadati</taxon>
        <taxon>Bacteroidota</taxon>
        <taxon>Cytophagia</taxon>
        <taxon>Cytophagales</taxon>
        <taxon>Catalimonadaceae</taxon>
        <taxon>Roseihalotalea</taxon>
    </lineage>
</organism>
<dbReference type="InterPro" id="IPR049730">
    <property type="entry name" value="SNF2/RAD54-like_C"/>
</dbReference>
<reference evidence="6" key="1">
    <citation type="journal article" date="2023" name="Comput. Struct. Biotechnol. J.">
        <title>Discovery of a novel marine Bacteroidetes with a rich repertoire of carbohydrate-active enzymes.</title>
        <authorList>
            <person name="Chen B."/>
            <person name="Liu G."/>
            <person name="Chen Q."/>
            <person name="Wang H."/>
            <person name="Liu L."/>
            <person name="Tang K."/>
        </authorList>
    </citation>
    <scope>NUCLEOTIDE SEQUENCE</scope>
    <source>
        <strain evidence="6">TK19036</strain>
    </source>
</reference>
<dbReference type="InterPro" id="IPR014001">
    <property type="entry name" value="Helicase_ATP-bd"/>
</dbReference>
<gene>
    <name evidence="6" type="ORF">K4G66_03545</name>
</gene>
<dbReference type="Pfam" id="PF00176">
    <property type="entry name" value="SNF2-rel_dom"/>
    <property type="match status" value="1"/>
</dbReference>
<feature type="domain" description="Helicase ATP-binding" evidence="4">
    <location>
        <begin position="722"/>
        <end position="880"/>
    </location>
</feature>
<dbReference type="InterPro" id="IPR001650">
    <property type="entry name" value="Helicase_C-like"/>
</dbReference>
<keyword evidence="2" id="KW-0862">Zinc</keyword>
<dbReference type="CDD" id="cd18012">
    <property type="entry name" value="DEXQc_arch_SWI2_SNF2"/>
    <property type="match status" value="1"/>
</dbReference>
<dbReference type="CDD" id="cd18793">
    <property type="entry name" value="SF2_C_SNF"/>
    <property type="match status" value="1"/>
</dbReference>
<keyword evidence="1" id="KW-0378">Hydrolase</keyword>
<feature type="domain" description="SWIM-type" evidence="3">
    <location>
        <begin position="113"/>
        <end position="144"/>
    </location>
</feature>
<dbReference type="InterPro" id="IPR038718">
    <property type="entry name" value="SNF2-like_sf"/>
</dbReference>
<evidence type="ECO:0000259" key="4">
    <source>
        <dbReference type="PROSITE" id="PS51192"/>
    </source>
</evidence>
<reference evidence="6" key="2">
    <citation type="journal article" date="2024" name="Antonie Van Leeuwenhoek">
        <title>Roseihalotalea indica gen. nov., sp. nov., a halophilic Bacteroidetes from mesopelagic Southwest Indian Ocean with higher carbohydrate metabolic potential.</title>
        <authorList>
            <person name="Chen B."/>
            <person name="Zhang M."/>
            <person name="Lin D."/>
            <person name="Ye J."/>
            <person name="Tang K."/>
        </authorList>
    </citation>
    <scope>NUCLEOTIDE SEQUENCE</scope>
    <source>
        <strain evidence="6">TK19036</strain>
    </source>
</reference>
<keyword evidence="2" id="KW-0479">Metal-binding</keyword>
<dbReference type="Pfam" id="PF00271">
    <property type="entry name" value="Helicase_C"/>
    <property type="match status" value="1"/>
</dbReference>
<evidence type="ECO:0000259" key="5">
    <source>
        <dbReference type="PROSITE" id="PS51194"/>
    </source>
</evidence>
<dbReference type="InterPro" id="IPR022138">
    <property type="entry name" value="DUF3670"/>
</dbReference>
<keyword evidence="6" id="KW-0347">Helicase</keyword>
<evidence type="ECO:0000313" key="6">
    <source>
        <dbReference type="EMBL" id="WKN37781.1"/>
    </source>
</evidence>
<sequence length="1173" mass="134414">MIKQFGYTWWGKQWLNALSNIDFSNRLPRGKSYARNGKAHDIKIKGTDTTALVDGSRPRPYKVSVHLPAFSRAEQQEVMEVIAENPVFLSSLLARKLPNDLATVLERRHIRLFPRSWNDMEANCSCPDYAMPCKHIAAVIYLIANEIDKNPFLVFEMHGQDVLKKLEDRGLGTSQPLEDEIPSLPRIVKSLLPEPPSQPMLEEMPVLDFAMIPEGRSDLLSLLSPNPLFYPGKDFKDILDKQLKKCGKEAKKELESVMKASEDAPPALHPASIKQITIPLDERLNVQSIQFETVDGNRSFNHGKTPPVETLFRWLESIDSELLAECPPVVQALSLAHRLSLVLLRQGVIVPQIYRLEPQFHTIRWLPAYLRQEIRDITEKLALALPVDLLQLSVRSKKPWYFSPPDQVRYLLSAFLNQLIFHAEADRYDMTDAIHRAFFEGETLSSVGFEEREVPVTIYLWLKHFYLTEKPVVPLIKVVEDEPDFRIELWVEDKKSDKGPLPLELLFAKETFSDMRMAFLQDVAVLLQYFPQLSPLISSRGKESLKVDGEDFAGILFRVLPVIRLLNIPVLLPKSLHKLIRPQLSMQLDAEEKGIEKHFMSMDELLRYQWKVALGDQHISPEEFAKLVEGASGIVKLRDQYVHLDPEEVRKLLDKLENPPVLQGRDLMQVALTEAFEGTQVQLSPAVRELLRSLLEPEAVTIPGGLEAQLRPYQLRGFAWMYKNSRVGFGSIIADDMGLGKTLQVIATLLKFKEEGYLDKKKTLVVVPTTLLTNWWKEITRFAPTLQAHIYHGSNRQLPENSFDILLTTYGIARSDQKKLATWKWHTLVIDEAQNIKNPGTAQTKALKKMKAEVRIAMSGTPVENRLSEYWSLMDFSNKGYLGNQKNFQKEFAYPIEVEQDQERLEHFRKATSPFILRRLKSDKSIISDLPEKVSTDEYCQLSKEQAALYQNVVDEVMRQVEQKAGIERQGLVFKLIIALKQICNHPTHYRKKGDMAPDLSGKSNRLVELLHTIYGNREKVLIFTQFREMGELLQKMIHSEFHTEALFLHGGCSRKQRDTMVEDFQQNPSVRTMILSLKAGGTGLNLTAASRVIHYDLWWNPAVEAQATDRAYRIGQKQNVFVHRLLTQATFEEKINRMLQEKRELADMAVSQGEQWIGELPDQDLKELFALS</sequence>
<name>A0AA49JEV7_9BACT</name>
<dbReference type="FunFam" id="3.40.50.300:FF:000533">
    <property type="entry name" value="Helicase, Snf2 family"/>
    <property type="match status" value="1"/>
</dbReference>
<dbReference type="Gene3D" id="3.40.50.10810">
    <property type="entry name" value="Tandem AAA-ATPase domain"/>
    <property type="match status" value="1"/>
</dbReference>
<dbReference type="PROSITE" id="PS51194">
    <property type="entry name" value="HELICASE_CTER"/>
    <property type="match status" value="1"/>
</dbReference>
<evidence type="ECO:0000256" key="2">
    <source>
        <dbReference type="PROSITE-ProRule" id="PRU00325"/>
    </source>
</evidence>
<evidence type="ECO:0000256" key="1">
    <source>
        <dbReference type="ARBA" id="ARBA00022801"/>
    </source>
</evidence>
<dbReference type="GO" id="GO:0005524">
    <property type="term" value="F:ATP binding"/>
    <property type="evidence" value="ECO:0007669"/>
    <property type="project" value="InterPro"/>
</dbReference>
<dbReference type="InterPro" id="IPR007527">
    <property type="entry name" value="Znf_SWIM"/>
</dbReference>
<dbReference type="PANTHER" id="PTHR45629">
    <property type="entry name" value="SNF2/RAD54 FAMILY MEMBER"/>
    <property type="match status" value="1"/>
</dbReference>
<dbReference type="EMBL" id="CP120682">
    <property type="protein sequence ID" value="WKN37781.1"/>
    <property type="molecule type" value="Genomic_DNA"/>
</dbReference>
<dbReference type="InterPro" id="IPR000330">
    <property type="entry name" value="SNF2_N"/>
</dbReference>
<accession>A0AA49JEV7</accession>
<dbReference type="PANTHER" id="PTHR45629:SF7">
    <property type="entry name" value="DNA EXCISION REPAIR PROTEIN ERCC-6-RELATED"/>
    <property type="match status" value="1"/>
</dbReference>
<dbReference type="InterPro" id="IPR027417">
    <property type="entry name" value="P-loop_NTPase"/>
</dbReference>
<dbReference type="SUPFAM" id="SSF52540">
    <property type="entry name" value="P-loop containing nucleoside triphosphate hydrolases"/>
    <property type="match status" value="2"/>
</dbReference>
<dbReference type="GO" id="GO:0004386">
    <property type="term" value="F:helicase activity"/>
    <property type="evidence" value="ECO:0007669"/>
    <property type="project" value="UniProtKB-KW"/>
</dbReference>
<dbReference type="PROSITE" id="PS51192">
    <property type="entry name" value="HELICASE_ATP_BIND_1"/>
    <property type="match status" value="1"/>
</dbReference>
<dbReference type="InterPro" id="IPR050496">
    <property type="entry name" value="SNF2_RAD54_helicase_repair"/>
</dbReference>
<dbReference type="Pfam" id="PF04434">
    <property type="entry name" value="SWIM"/>
    <property type="match status" value="1"/>
</dbReference>
<evidence type="ECO:0000259" key="3">
    <source>
        <dbReference type="PROSITE" id="PS50966"/>
    </source>
</evidence>
<dbReference type="Pfam" id="PF12419">
    <property type="entry name" value="DUF3670"/>
    <property type="match status" value="1"/>
</dbReference>
<dbReference type="Gene3D" id="3.40.50.300">
    <property type="entry name" value="P-loop containing nucleotide triphosphate hydrolases"/>
    <property type="match status" value="1"/>
</dbReference>
<protein>
    <submittedName>
        <fullName evidence="6">DEAD/DEAH box helicase</fullName>
    </submittedName>
</protein>
<dbReference type="GO" id="GO:0008270">
    <property type="term" value="F:zinc ion binding"/>
    <property type="evidence" value="ECO:0007669"/>
    <property type="project" value="UniProtKB-KW"/>
</dbReference>